<feature type="compositionally biased region" description="Basic and acidic residues" evidence="1">
    <location>
        <begin position="356"/>
        <end position="370"/>
    </location>
</feature>
<dbReference type="EMBL" id="KF900325">
    <property type="protein sequence ID" value="AIE91015.1"/>
    <property type="molecule type" value="Genomic_DNA"/>
</dbReference>
<accession>A0A075FHX5</accession>
<organism evidence="3">
    <name type="scientific">uncultured marine group II/III euryarchaeote AD1000_104_B06</name>
    <dbReference type="NCBI Taxonomy" id="1457712"/>
    <lineage>
        <taxon>Archaea</taxon>
        <taxon>Methanobacteriati</taxon>
        <taxon>Methanobacteriota</taxon>
        <taxon>environmental samples</taxon>
    </lineage>
</organism>
<dbReference type="SUPFAM" id="SSF49299">
    <property type="entry name" value="PKD domain"/>
    <property type="match status" value="1"/>
</dbReference>
<protein>
    <recommendedName>
        <fullName evidence="2">PKD/Chitinase domain-containing protein</fullName>
    </recommendedName>
</protein>
<evidence type="ECO:0000313" key="3">
    <source>
        <dbReference type="EMBL" id="AIE91015.1"/>
    </source>
</evidence>
<name>A0A075FHX5_9EURY</name>
<dbReference type="CDD" id="cd00146">
    <property type="entry name" value="PKD"/>
    <property type="match status" value="1"/>
</dbReference>
<dbReference type="AlphaFoldDB" id="A0A075FHX5"/>
<proteinExistence type="predicted"/>
<dbReference type="InterPro" id="IPR022409">
    <property type="entry name" value="PKD/Chitinase_dom"/>
</dbReference>
<evidence type="ECO:0000259" key="2">
    <source>
        <dbReference type="SMART" id="SM00089"/>
    </source>
</evidence>
<dbReference type="InterPro" id="IPR013783">
    <property type="entry name" value="Ig-like_fold"/>
</dbReference>
<dbReference type="Gene3D" id="2.60.40.10">
    <property type="entry name" value="Immunoglobulins"/>
    <property type="match status" value="1"/>
</dbReference>
<dbReference type="SMART" id="SM00089">
    <property type="entry name" value="PKD"/>
    <property type="match status" value="1"/>
</dbReference>
<dbReference type="InterPro" id="IPR015943">
    <property type="entry name" value="WD40/YVTN_repeat-like_dom_sf"/>
</dbReference>
<dbReference type="Pfam" id="PF22352">
    <property type="entry name" value="K319L-like_PKD"/>
    <property type="match status" value="1"/>
</dbReference>
<sequence>MVGVIDELVSIELDEVAGCACMLDDGNFAAGFDSGEVRVYGCDGVVTGSVALGSRAVGVASLSGSLITGSSIEGVRAFHDQPLWEHSLKSGCEALASSSFGVVAADGSGRLVAISEDGSEAAQAEIGHVTHLACSPDGVCAAALEDGRLLLLGPDLAVLHDSPAAEDDVETVSALTFRPDGTLLAARNSLGMTVDDRPENRIECWHSEAGLLNASELPSKATALLPTESGAIVGCFDGSILSFEVGETDHRLIAELDYQVSRIVHWDQDILVASWFDVFRITSEGELVWHFEHIGVVEHILDLGERAAIMGDDRKGGRPAPLVIIDPDSPPRHDDLPIEEDVTAGSEGHSGALSGDELRQVEQRPSTHHEAEDILETLHEEAEAEIGDPVVEADLLDDLSASARAINLPPVADAGEDVTLSADEEGKATALLDGTRSYDPDGSIVKWAWEDGGGRVIGDAPQVRVRLSAGVHVFHLTVTDDRAASSRSTITVQIR</sequence>
<dbReference type="Gene3D" id="2.130.10.10">
    <property type="entry name" value="YVTN repeat-like/Quinoprotein amine dehydrogenase"/>
    <property type="match status" value="1"/>
</dbReference>
<dbReference type="SUPFAM" id="SSF63829">
    <property type="entry name" value="Calcium-dependent phosphotriesterase"/>
    <property type="match status" value="1"/>
</dbReference>
<dbReference type="InterPro" id="IPR035986">
    <property type="entry name" value="PKD_dom_sf"/>
</dbReference>
<feature type="domain" description="PKD/Chitinase" evidence="2">
    <location>
        <begin position="402"/>
        <end position="495"/>
    </location>
</feature>
<evidence type="ECO:0000256" key="1">
    <source>
        <dbReference type="SAM" id="MobiDB-lite"/>
    </source>
</evidence>
<feature type="region of interest" description="Disordered" evidence="1">
    <location>
        <begin position="319"/>
        <end position="370"/>
    </location>
</feature>
<reference evidence="3" key="1">
    <citation type="journal article" date="2014" name="Genome Biol. Evol.">
        <title>Pangenome evidence for extensive interdomain horizontal transfer affecting lineage core and shell genes in uncultured planktonic thaumarchaeota and euryarchaeota.</title>
        <authorList>
            <person name="Deschamps P."/>
            <person name="Zivanovic Y."/>
            <person name="Moreira D."/>
            <person name="Rodriguez-Valera F."/>
            <person name="Lopez-Garcia P."/>
        </authorList>
    </citation>
    <scope>NUCLEOTIDE SEQUENCE</scope>
</reference>